<dbReference type="FunFam" id="3.30.1520.10:FF:000044">
    <property type="entry name" value="Kinesin-like protein KIF16B"/>
    <property type="match status" value="1"/>
</dbReference>
<evidence type="ECO:0000256" key="11">
    <source>
        <dbReference type="SAM" id="MobiDB-lite"/>
    </source>
</evidence>
<dbReference type="GeneID" id="109534146"/>
<dbReference type="FunFam" id="2.60.200.20:FF:000005">
    <property type="entry name" value="Kinesin family member 16B"/>
    <property type="match status" value="1"/>
</dbReference>
<dbReference type="GO" id="GO:0008017">
    <property type="term" value="F:microtubule binding"/>
    <property type="evidence" value="ECO:0007669"/>
    <property type="project" value="InterPro"/>
</dbReference>
<dbReference type="InterPro" id="IPR001683">
    <property type="entry name" value="PX_dom"/>
</dbReference>
<keyword evidence="2" id="KW-0963">Cytoplasm</keyword>
<feature type="domain" description="PX" evidence="13">
    <location>
        <begin position="1077"/>
        <end position="1209"/>
    </location>
</feature>
<evidence type="ECO:0000256" key="9">
    <source>
        <dbReference type="PROSITE-ProRule" id="PRU00283"/>
    </source>
</evidence>
<reference evidence="15" key="1">
    <citation type="journal article" date="2013" name="Genome Biol.">
        <title>Draft genome of the mountain pine beetle, Dendroctonus ponderosae Hopkins, a major forest pest.</title>
        <authorList>
            <person name="Keeling C.I."/>
            <person name="Yuen M.M."/>
            <person name="Liao N.Y."/>
            <person name="Docking T.R."/>
            <person name="Chan S.K."/>
            <person name="Taylor G.A."/>
            <person name="Palmquist D.L."/>
            <person name="Jackman S.D."/>
            <person name="Nguyen A."/>
            <person name="Li M."/>
            <person name="Henderson H."/>
            <person name="Janes J.K."/>
            <person name="Zhao Y."/>
            <person name="Pandoh P."/>
            <person name="Moore R."/>
            <person name="Sperling F.A."/>
            <person name="Huber D.P."/>
            <person name="Birol I."/>
            <person name="Jones S.J."/>
            <person name="Bohlmann J."/>
        </authorList>
    </citation>
    <scope>NUCLEOTIDE SEQUENCE</scope>
</reference>
<dbReference type="PANTHER" id="PTHR47117">
    <property type="entry name" value="STAR-RELATED LIPID TRANSFER PROTEIN 9"/>
    <property type="match status" value="1"/>
</dbReference>
<keyword evidence="3" id="KW-0597">Phosphoprotein</keyword>
<feature type="compositionally biased region" description="Low complexity" evidence="11">
    <location>
        <begin position="864"/>
        <end position="885"/>
    </location>
</feature>
<comment type="subcellular location">
    <subcellularLocation>
        <location evidence="1">Cytoplasm</location>
        <location evidence="1">Cytoskeleton</location>
    </subcellularLocation>
</comment>
<dbReference type="GO" id="GO:0005737">
    <property type="term" value="C:cytoplasm"/>
    <property type="evidence" value="ECO:0007669"/>
    <property type="project" value="UniProtKB-ARBA"/>
</dbReference>
<dbReference type="InterPro" id="IPR036871">
    <property type="entry name" value="PX_dom_sf"/>
</dbReference>
<reference evidence="14" key="2">
    <citation type="submission" date="2024-08" db="UniProtKB">
        <authorList>
            <consortium name="EnsemblMetazoa"/>
        </authorList>
    </citation>
    <scope>IDENTIFICATION</scope>
</reference>
<dbReference type="PROSITE" id="PS50195">
    <property type="entry name" value="PX"/>
    <property type="match status" value="1"/>
</dbReference>
<dbReference type="InterPro" id="IPR027417">
    <property type="entry name" value="P-loop_NTPase"/>
</dbReference>
<dbReference type="Gene3D" id="3.40.850.10">
    <property type="entry name" value="Kinesin motor domain"/>
    <property type="match status" value="1"/>
</dbReference>
<protein>
    <recommendedName>
        <fullName evidence="16">Kinesin motor domain-containing protein</fullName>
    </recommendedName>
</protein>
<dbReference type="GO" id="GO:0003777">
    <property type="term" value="F:microtubule motor activity"/>
    <property type="evidence" value="ECO:0007669"/>
    <property type="project" value="InterPro"/>
</dbReference>
<dbReference type="GO" id="GO:0035091">
    <property type="term" value="F:phosphatidylinositol binding"/>
    <property type="evidence" value="ECO:0007669"/>
    <property type="project" value="InterPro"/>
</dbReference>
<dbReference type="PROSITE" id="PS00411">
    <property type="entry name" value="KINESIN_MOTOR_1"/>
    <property type="match status" value="1"/>
</dbReference>
<dbReference type="EnsemblMetazoa" id="XM_019899722.1">
    <property type="protein sequence ID" value="XP_019755281.1"/>
    <property type="gene ID" value="LOC109534146"/>
</dbReference>
<dbReference type="InterPro" id="IPR001752">
    <property type="entry name" value="Kinesin_motor_dom"/>
</dbReference>
<dbReference type="RefSeq" id="XP_019755281.1">
    <property type="nucleotide sequence ID" value="XM_019899722.2"/>
</dbReference>
<feature type="region of interest" description="Disordered" evidence="11">
    <location>
        <begin position="864"/>
        <end position="965"/>
    </location>
</feature>
<evidence type="ECO:0000256" key="2">
    <source>
        <dbReference type="ARBA" id="ARBA00022490"/>
    </source>
</evidence>
<evidence type="ECO:0008006" key="16">
    <source>
        <dbReference type="Google" id="ProtNLM"/>
    </source>
</evidence>
<accession>A0AAR5P3X2</accession>
<dbReference type="Pfam" id="PF00498">
    <property type="entry name" value="FHA"/>
    <property type="match status" value="1"/>
</dbReference>
<evidence type="ECO:0000256" key="3">
    <source>
        <dbReference type="ARBA" id="ARBA00022553"/>
    </source>
</evidence>
<dbReference type="Gene3D" id="2.60.200.20">
    <property type="match status" value="1"/>
</dbReference>
<evidence type="ECO:0000256" key="1">
    <source>
        <dbReference type="ARBA" id="ARBA00004245"/>
    </source>
</evidence>
<dbReference type="GO" id="GO:0007018">
    <property type="term" value="P:microtubule-based movement"/>
    <property type="evidence" value="ECO:0007669"/>
    <property type="project" value="InterPro"/>
</dbReference>
<dbReference type="PANTHER" id="PTHR47117:SF6">
    <property type="entry name" value="KINESIN-LIKE PROTEIN KIF16B"/>
    <property type="match status" value="1"/>
</dbReference>
<keyword evidence="7 9" id="KW-0505">Motor protein</keyword>
<proteinExistence type="inferred from homology"/>
<dbReference type="CDD" id="cd22708">
    <property type="entry name" value="FHA_KIF16"/>
    <property type="match status" value="1"/>
</dbReference>
<dbReference type="InterPro" id="IPR000253">
    <property type="entry name" value="FHA_dom"/>
</dbReference>
<dbReference type="GO" id="GO:0005856">
    <property type="term" value="C:cytoskeleton"/>
    <property type="evidence" value="ECO:0007669"/>
    <property type="project" value="UniProtKB-SubCell"/>
</dbReference>
<feature type="coiled-coil region" evidence="10">
    <location>
        <begin position="835"/>
        <end position="862"/>
    </location>
</feature>
<dbReference type="SUPFAM" id="SSF64268">
    <property type="entry name" value="PX domain"/>
    <property type="match status" value="1"/>
</dbReference>
<sequence length="1209" mass="136345">MASVKVAVRVRPFNQREKDLDAQLIIQMKGKTTGILNCKANTRDENIRYKEFTFDHSYWSHDHQSLNYASQEMVYNDLGTEVVDCAFEGYNACVFAYGQTGSGKTFTMMGSPENQGLIPRICKALFDRMCENSKRGTTHRVQVSYLEIYQERVADLLIDRRDKDTSNLKVREHPKKGPYVQGLTTCWVTNYGHIQDCMTRGNSHRTTASTNMNDVSSRSHAIFTITFVQASYCDGVPSETVSKIHLVDLAGSERADSTGATGQRLKEGAHINKSLVTLGSVISALAESSTIDSKDQVGQKRSFFIPYRDSVLTWLLKDSLGGNSKTIMIAAISPADCNYGETLSTLRYANRAKNIINKPTVNEDPNVTLIRELRNEISKLKALMFCEQKSDTLAQQIHEKETREKELTEEWTGKWREAQAILREQTALGLRKSGAGVVLDSDRPHLVAIDDDPLSTGVTLYHLKEGITSIGSGSADVRQDIELRGSGMESEHCSIIFQNGIATLSPKPGAYVMLNSQLLESPAKLSQGCIIFLGKAHVFRFNDPAEAAELRKGEKAHNLSRLSLLSWSTPDLALSIENLQTAEEDKSEIDMQRLTLEKAKEQFEREQEQFAKSKQAFEKRKKSLEEAQAKLESEKRMAQQEYAEQAKQLHDDWQVLTDQQKDRESELEKKEQDLIMQREELEKDRLRVLGEINGECDALEQKRCTFSSKFRNMSDLVLMHANDISFSDTASKLLFQELAAKSQKTPLSSSEADRLIDIFNTIRAPDVIQRLVNVHRQELAELQAEITRRVQALCYKQRSMEQIDQKLISLVDDQQNLGGAKLGLTELQAIKDNLNKRTGEELDKIEQKKQGLTLNLKRINSVEVQVSPSSSSTEPNTANSNSSATYHTAPNSCEFPTEEGLSVIPADPLMSDSGVELRPPSGRNRHEESCDDLSSNEGVISDSQSTSSIENHSPVAKKNRRKDAETLRKLAHKISQQKHSILRNLDNQIPKEHLDRQIAYLQELQRQYMAMKYGCYSNLSPALEHPLQDMDSPSPIRPLNTGSTSALYTSSIHAQNNRFYNHFMYRSMPSISTDTDCDSVISITSYCLRGAGSKTHYEYEIRILTIDERWSVLRRYSRFRDLHIAMKARYKDKVSAIPFPSRVLFANSDSVAVSRKRHLELYLRRLIDTCRTLSTCPLAYGGPVTKSALINFSPFFRKGVFENGKYGTS</sequence>
<dbReference type="PROSITE" id="PS50067">
    <property type="entry name" value="KINESIN_MOTOR_2"/>
    <property type="match status" value="1"/>
</dbReference>
<keyword evidence="5 9" id="KW-0067">ATP-binding</keyword>
<evidence type="ECO:0000313" key="15">
    <source>
        <dbReference type="Proteomes" id="UP000019118"/>
    </source>
</evidence>
<keyword evidence="4 9" id="KW-0547">Nucleotide-binding</keyword>
<dbReference type="InterPro" id="IPR036961">
    <property type="entry name" value="Kinesin_motor_dom_sf"/>
</dbReference>
<evidence type="ECO:0000256" key="10">
    <source>
        <dbReference type="SAM" id="Coils"/>
    </source>
</evidence>
<dbReference type="SUPFAM" id="SSF52540">
    <property type="entry name" value="P-loop containing nucleoside triphosphate hydrolases"/>
    <property type="match status" value="1"/>
</dbReference>
<feature type="domain" description="Kinesin motor" evidence="12">
    <location>
        <begin position="3"/>
        <end position="355"/>
    </location>
</feature>
<evidence type="ECO:0000256" key="8">
    <source>
        <dbReference type="ARBA" id="ARBA00023212"/>
    </source>
</evidence>
<organism evidence="14 15">
    <name type="scientific">Dendroctonus ponderosae</name>
    <name type="common">Mountain pine beetle</name>
    <dbReference type="NCBI Taxonomy" id="77166"/>
    <lineage>
        <taxon>Eukaryota</taxon>
        <taxon>Metazoa</taxon>
        <taxon>Ecdysozoa</taxon>
        <taxon>Arthropoda</taxon>
        <taxon>Hexapoda</taxon>
        <taxon>Insecta</taxon>
        <taxon>Pterygota</taxon>
        <taxon>Neoptera</taxon>
        <taxon>Endopterygota</taxon>
        <taxon>Coleoptera</taxon>
        <taxon>Polyphaga</taxon>
        <taxon>Cucujiformia</taxon>
        <taxon>Curculionidae</taxon>
        <taxon>Scolytinae</taxon>
        <taxon>Dendroctonus</taxon>
    </lineage>
</organism>
<dbReference type="InterPro" id="IPR008984">
    <property type="entry name" value="SMAD_FHA_dom_sf"/>
</dbReference>
<dbReference type="GO" id="GO:0005524">
    <property type="term" value="F:ATP binding"/>
    <property type="evidence" value="ECO:0007669"/>
    <property type="project" value="UniProtKB-UniRule"/>
</dbReference>
<dbReference type="Pfam" id="PF00225">
    <property type="entry name" value="Kinesin"/>
    <property type="match status" value="1"/>
</dbReference>
<dbReference type="Pfam" id="PF00787">
    <property type="entry name" value="PX"/>
    <property type="match status" value="1"/>
</dbReference>
<evidence type="ECO:0000259" key="12">
    <source>
        <dbReference type="PROSITE" id="PS50067"/>
    </source>
</evidence>
<evidence type="ECO:0000256" key="4">
    <source>
        <dbReference type="ARBA" id="ARBA00022741"/>
    </source>
</evidence>
<comment type="similarity">
    <text evidence="9">Belongs to the TRAFAC class myosin-kinesin ATPase superfamily. Kinesin family.</text>
</comment>
<evidence type="ECO:0000256" key="5">
    <source>
        <dbReference type="ARBA" id="ARBA00022840"/>
    </source>
</evidence>
<dbReference type="InterPro" id="IPR019821">
    <property type="entry name" value="Kinesin_motor_CS"/>
</dbReference>
<dbReference type="CDD" id="cd01365">
    <property type="entry name" value="KISc_KIF1A_KIF1B"/>
    <property type="match status" value="1"/>
</dbReference>
<dbReference type="FunFam" id="3.40.850.10:FF:000021">
    <property type="entry name" value="kinesin-like protein KIF16B isoform X1"/>
    <property type="match status" value="1"/>
</dbReference>
<dbReference type="SMART" id="SM00129">
    <property type="entry name" value="KISc"/>
    <property type="match status" value="1"/>
</dbReference>
<name>A0AAR5P3X2_DENPD</name>
<dbReference type="CTD" id="43310"/>
<dbReference type="SUPFAM" id="SSF49879">
    <property type="entry name" value="SMAD/FHA domain"/>
    <property type="match status" value="1"/>
</dbReference>
<keyword evidence="6 10" id="KW-0175">Coiled coil</keyword>
<keyword evidence="8" id="KW-0206">Cytoskeleton</keyword>
<feature type="coiled-coil region" evidence="10">
    <location>
        <begin position="582"/>
        <end position="687"/>
    </location>
</feature>
<feature type="binding site" evidence="9">
    <location>
        <begin position="98"/>
        <end position="105"/>
    </location>
    <ligand>
        <name>ATP</name>
        <dbReference type="ChEBI" id="CHEBI:30616"/>
    </ligand>
</feature>
<dbReference type="AlphaFoldDB" id="A0AAR5P3X2"/>
<evidence type="ECO:0000256" key="6">
    <source>
        <dbReference type="ARBA" id="ARBA00023054"/>
    </source>
</evidence>
<dbReference type="KEGG" id="dpa:109534146"/>
<evidence type="ECO:0000259" key="13">
    <source>
        <dbReference type="PROSITE" id="PS50195"/>
    </source>
</evidence>
<dbReference type="Proteomes" id="UP000019118">
    <property type="component" value="Unassembled WGS sequence"/>
</dbReference>
<feature type="compositionally biased region" description="Polar residues" evidence="11">
    <location>
        <begin position="932"/>
        <end position="951"/>
    </location>
</feature>
<dbReference type="PRINTS" id="PR00380">
    <property type="entry name" value="KINESINHEAVY"/>
</dbReference>
<evidence type="ECO:0000256" key="7">
    <source>
        <dbReference type="ARBA" id="ARBA00023175"/>
    </source>
</evidence>
<keyword evidence="15" id="KW-1185">Reference proteome</keyword>
<evidence type="ECO:0000313" key="14">
    <source>
        <dbReference type="EnsemblMetazoa" id="XP_019755281.1"/>
    </source>
</evidence>
<dbReference type="Gene3D" id="3.30.1520.10">
    <property type="entry name" value="Phox-like domain"/>
    <property type="match status" value="1"/>
</dbReference>